<proteinExistence type="predicted"/>
<name>A0A1Y2S6V0_9GAMM</name>
<protein>
    <submittedName>
        <fullName evidence="2">Lipase</fullName>
    </submittedName>
</protein>
<accession>A0A1Y2S6V0</accession>
<dbReference type="AlphaFoldDB" id="A0A1Y2S6V0"/>
<keyword evidence="3" id="KW-1185">Reference proteome</keyword>
<dbReference type="STRING" id="351656.Xvie_03763"/>
<feature type="region of interest" description="Disordered" evidence="1">
    <location>
        <begin position="35"/>
        <end position="77"/>
    </location>
</feature>
<sequence length="77" mass="8616">MSDKNSVYCHDCQKILKSDLYIKLVRDYTNEPIPNVPYTLTNKGLEHPGTSDGHGMNLEEGLTSTPFTIKINPPQPV</sequence>
<evidence type="ECO:0000313" key="2">
    <source>
        <dbReference type="EMBL" id="OTA14380.1"/>
    </source>
</evidence>
<dbReference type="Proteomes" id="UP000194350">
    <property type="component" value="Unassembled WGS sequence"/>
</dbReference>
<dbReference type="EMBL" id="MUBJ01000034">
    <property type="protein sequence ID" value="OTA14380.1"/>
    <property type="molecule type" value="Genomic_DNA"/>
</dbReference>
<organism evidence="2 3">
    <name type="scientific">Xenorhabdus vietnamensis</name>
    <dbReference type="NCBI Taxonomy" id="351656"/>
    <lineage>
        <taxon>Bacteria</taxon>
        <taxon>Pseudomonadati</taxon>
        <taxon>Pseudomonadota</taxon>
        <taxon>Gammaproteobacteria</taxon>
        <taxon>Enterobacterales</taxon>
        <taxon>Morganellaceae</taxon>
        <taxon>Xenorhabdus</taxon>
    </lineage>
</organism>
<comment type="caution">
    <text evidence="2">The sequence shown here is derived from an EMBL/GenBank/DDBJ whole genome shotgun (WGS) entry which is preliminary data.</text>
</comment>
<gene>
    <name evidence="2" type="ORF">Xvie_03763</name>
</gene>
<dbReference type="OrthoDB" id="5562330at2"/>
<reference evidence="2 3" key="1">
    <citation type="submission" date="2016-10" db="EMBL/GenBank/DDBJ databases">
        <title>Systematic genetic and metabolomic analysis of Xenorhabdus and Photorhabdus spp., highlights the requirements for a dual symbiotic and pathogenic life style.</title>
        <authorList>
            <person name="Tobias N.J."/>
            <person name="Wolff H."/>
            <person name="Djahanschiri B."/>
            <person name="Pidot S.J."/>
            <person name="Stinear T.P."/>
            <person name="Ebersberger I."/>
            <person name="Bode H.B."/>
        </authorList>
    </citation>
    <scope>NUCLEOTIDE SEQUENCE [LARGE SCALE GENOMIC DNA]</scope>
    <source>
        <strain evidence="2 3">DSM 22392</strain>
    </source>
</reference>
<evidence type="ECO:0000256" key="1">
    <source>
        <dbReference type="SAM" id="MobiDB-lite"/>
    </source>
</evidence>
<dbReference type="RefSeq" id="WP_086110635.1">
    <property type="nucleotide sequence ID" value="NZ_CAWNGD010000078.1"/>
</dbReference>
<evidence type="ECO:0000313" key="3">
    <source>
        <dbReference type="Proteomes" id="UP000194350"/>
    </source>
</evidence>